<dbReference type="InterPro" id="IPR010266">
    <property type="entry name" value="NnrS"/>
</dbReference>
<feature type="transmembrane region" description="Helical" evidence="1">
    <location>
        <begin position="123"/>
        <end position="141"/>
    </location>
</feature>
<feature type="transmembrane region" description="Helical" evidence="1">
    <location>
        <begin position="153"/>
        <end position="178"/>
    </location>
</feature>
<organism evidence="2 3">
    <name type="scientific">Pseudoduganella rivuli</name>
    <dbReference type="NCBI Taxonomy" id="2666085"/>
    <lineage>
        <taxon>Bacteria</taxon>
        <taxon>Pseudomonadati</taxon>
        <taxon>Pseudomonadota</taxon>
        <taxon>Betaproteobacteria</taxon>
        <taxon>Burkholderiales</taxon>
        <taxon>Oxalobacteraceae</taxon>
        <taxon>Telluria group</taxon>
        <taxon>Pseudoduganella</taxon>
    </lineage>
</organism>
<proteinExistence type="predicted"/>
<evidence type="ECO:0000313" key="3">
    <source>
        <dbReference type="Proteomes" id="UP000446768"/>
    </source>
</evidence>
<dbReference type="Pfam" id="PF05940">
    <property type="entry name" value="NnrS"/>
    <property type="match status" value="1"/>
</dbReference>
<feature type="transmembrane region" description="Helical" evidence="1">
    <location>
        <begin position="340"/>
        <end position="361"/>
    </location>
</feature>
<protein>
    <submittedName>
        <fullName evidence="2">NnrS family protein</fullName>
    </submittedName>
</protein>
<feature type="transmembrane region" description="Helical" evidence="1">
    <location>
        <begin position="276"/>
        <end position="301"/>
    </location>
</feature>
<dbReference type="RefSeq" id="WP_154372722.1">
    <property type="nucleotide sequence ID" value="NZ_WKJJ01000004.1"/>
</dbReference>
<keyword evidence="1" id="KW-0472">Membrane</keyword>
<sequence>MNLLHIDEPLGRPAAATFWQHPLWRLGFRPFYLATALFAALAIPLWIASLHGWPGVAQASLHIGPLWHMHEMVFGMASAVIIGFLYTAGRNWTGLWTPVRAHLAALVALWAAGRIAMLCAPPVIAAAADWLFLPLAAWPLAGVLRKSGNRRNYFLVGLLALMALANGAFHAGAAGWLALDPVHAIQSAILVVALMMAAIGTRIIPMFTRNGVPGCQPVVSVRLDRASLALLALSAAAWALRAPGALFGPLAIGAGVLVLLRVLLWKPYKTLRHPLVWILHLSYAWIGAGMVLLAAASAGLLPSSAGFHALAVGAMAGLVVGMMTRTALGHTGRMLRAGRAETAMFVLIQLGAFSRVAAALWPGPGAVLLVASAACWSVAFALYVLVYLPYLAGARIDGKEG</sequence>
<feature type="transmembrane region" description="Helical" evidence="1">
    <location>
        <begin position="72"/>
        <end position="89"/>
    </location>
</feature>
<keyword evidence="1" id="KW-1133">Transmembrane helix</keyword>
<reference evidence="2 3" key="1">
    <citation type="submission" date="2019-11" db="EMBL/GenBank/DDBJ databases">
        <title>Novel species isolated from a subtropical stream in China.</title>
        <authorList>
            <person name="Lu H."/>
        </authorList>
    </citation>
    <scope>NUCLEOTIDE SEQUENCE [LARGE SCALE GENOMIC DNA]</scope>
    <source>
        <strain evidence="2 3">FT92W</strain>
    </source>
</reference>
<feature type="transmembrane region" description="Helical" evidence="1">
    <location>
        <begin position="307"/>
        <end position="328"/>
    </location>
</feature>
<keyword evidence="3" id="KW-1185">Reference proteome</keyword>
<dbReference type="AlphaFoldDB" id="A0A7X2IL44"/>
<name>A0A7X2IL44_9BURK</name>
<feature type="transmembrane region" description="Helical" evidence="1">
    <location>
        <begin position="31"/>
        <end position="52"/>
    </location>
</feature>
<feature type="transmembrane region" description="Helical" evidence="1">
    <location>
        <begin position="367"/>
        <end position="390"/>
    </location>
</feature>
<feature type="transmembrane region" description="Helical" evidence="1">
    <location>
        <begin position="184"/>
        <end position="203"/>
    </location>
</feature>
<dbReference type="EMBL" id="WKJJ01000004">
    <property type="protein sequence ID" value="MRV71840.1"/>
    <property type="molecule type" value="Genomic_DNA"/>
</dbReference>
<accession>A0A7X2IL44</accession>
<dbReference type="Proteomes" id="UP000446768">
    <property type="component" value="Unassembled WGS sequence"/>
</dbReference>
<gene>
    <name evidence="2" type="ORF">GJ700_08865</name>
</gene>
<feature type="transmembrane region" description="Helical" evidence="1">
    <location>
        <begin position="246"/>
        <end position="264"/>
    </location>
</feature>
<keyword evidence="1" id="KW-0812">Transmembrane</keyword>
<feature type="transmembrane region" description="Helical" evidence="1">
    <location>
        <begin position="101"/>
        <end position="117"/>
    </location>
</feature>
<feature type="transmembrane region" description="Helical" evidence="1">
    <location>
        <begin position="223"/>
        <end position="240"/>
    </location>
</feature>
<evidence type="ECO:0000313" key="2">
    <source>
        <dbReference type="EMBL" id="MRV71840.1"/>
    </source>
</evidence>
<evidence type="ECO:0000256" key="1">
    <source>
        <dbReference type="SAM" id="Phobius"/>
    </source>
</evidence>
<comment type="caution">
    <text evidence="2">The sequence shown here is derived from an EMBL/GenBank/DDBJ whole genome shotgun (WGS) entry which is preliminary data.</text>
</comment>